<keyword evidence="5 6" id="KW-0472">Membrane</keyword>
<feature type="transmembrane region" description="Helical" evidence="6">
    <location>
        <begin position="182"/>
        <end position="201"/>
    </location>
</feature>
<feature type="transmembrane region" description="Helical" evidence="6">
    <location>
        <begin position="213"/>
        <end position="231"/>
    </location>
</feature>
<protein>
    <submittedName>
        <fullName evidence="8">DMT family transporter</fullName>
    </submittedName>
</protein>
<evidence type="ECO:0000313" key="9">
    <source>
        <dbReference type="Proteomes" id="UP001600165"/>
    </source>
</evidence>
<evidence type="ECO:0000313" key="8">
    <source>
        <dbReference type="EMBL" id="MFE4105574.1"/>
    </source>
</evidence>
<dbReference type="Pfam" id="PF00892">
    <property type="entry name" value="EamA"/>
    <property type="match status" value="2"/>
</dbReference>
<evidence type="ECO:0000256" key="1">
    <source>
        <dbReference type="ARBA" id="ARBA00004141"/>
    </source>
</evidence>
<feature type="transmembrane region" description="Helical" evidence="6">
    <location>
        <begin position="92"/>
        <end position="113"/>
    </location>
</feature>
<feature type="transmembrane region" description="Helical" evidence="6">
    <location>
        <begin position="243"/>
        <end position="262"/>
    </location>
</feature>
<feature type="transmembrane region" description="Helical" evidence="6">
    <location>
        <begin position="125"/>
        <end position="145"/>
    </location>
</feature>
<accession>A0ABW6IBN5</accession>
<proteinExistence type="inferred from homology"/>
<feature type="domain" description="EamA" evidence="7">
    <location>
        <begin position="151"/>
        <end position="282"/>
    </location>
</feature>
<keyword evidence="9" id="KW-1185">Reference proteome</keyword>
<dbReference type="InterPro" id="IPR000620">
    <property type="entry name" value="EamA_dom"/>
</dbReference>
<comment type="subcellular location">
    <subcellularLocation>
        <location evidence="1">Membrane</location>
        <topology evidence="1">Multi-pass membrane protein</topology>
    </subcellularLocation>
</comment>
<feature type="transmembrane region" description="Helical" evidence="6">
    <location>
        <begin position="151"/>
        <end position="170"/>
    </location>
</feature>
<evidence type="ECO:0000256" key="3">
    <source>
        <dbReference type="ARBA" id="ARBA00022692"/>
    </source>
</evidence>
<comment type="caution">
    <text evidence="8">The sequence shown here is derived from an EMBL/GenBank/DDBJ whole genome shotgun (WGS) entry which is preliminary data.</text>
</comment>
<gene>
    <name evidence="8" type="ORF">ACFVKH_04745</name>
</gene>
<dbReference type="InterPro" id="IPR037185">
    <property type="entry name" value="EmrE-like"/>
</dbReference>
<keyword evidence="4 6" id="KW-1133">Transmembrane helix</keyword>
<evidence type="ECO:0000256" key="5">
    <source>
        <dbReference type="ARBA" id="ARBA00023136"/>
    </source>
</evidence>
<comment type="similarity">
    <text evidence="2">Belongs to the EamA transporter family.</text>
</comment>
<feature type="transmembrane region" description="Helical" evidence="6">
    <location>
        <begin position="268"/>
        <end position="289"/>
    </location>
</feature>
<evidence type="ECO:0000256" key="6">
    <source>
        <dbReference type="SAM" id="Phobius"/>
    </source>
</evidence>
<dbReference type="PANTHER" id="PTHR32322:SF9">
    <property type="entry name" value="AMINO-ACID METABOLITE EFFLUX PUMP-RELATED"/>
    <property type="match status" value="1"/>
</dbReference>
<organism evidence="8 9">
    <name type="scientific">Almyronema epifaneia S1</name>
    <dbReference type="NCBI Taxonomy" id="2991925"/>
    <lineage>
        <taxon>Bacteria</taxon>
        <taxon>Bacillati</taxon>
        <taxon>Cyanobacteriota</taxon>
        <taxon>Cyanophyceae</taxon>
        <taxon>Nodosilineales</taxon>
        <taxon>Nodosilineaceae</taxon>
        <taxon>Almyronema</taxon>
        <taxon>Almyronema epifaneia</taxon>
    </lineage>
</organism>
<feature type="domain" description="EamA" evidence="7">
    <location>
        <begin position="8"/>
        <end position="138"/>
    </location>
</feature>
<dbReference type="PANTHER" id="PTHR32322">
    <property type="entry name" value="INNER MEMBRANE TRANSPORTER"/>
    <property type="match status" value="1"/>
</dbReference>
<dbReference type="EMBL" id="JBHZOL010000030">
    <property type="protein sequence ID" value="MFE4105574.1"/>
    <property type="molecule type" value="Genomic_DNA"/>
</dbReference>
<evidence type="ECO:0000259" key="7">
    <source>
        <dbReference type="Pfam" id="PF00892"/>
    </source>
</evidence>
<sequence length="303" mass="32977">MTVSDWGLLLFLSLLWGGSFFFTEIALRELTPLILVWSRVSLAAIALIVFAYVRGYQLSQYLHLWRRFLVMGLLNNLIPFSLIVWGQTQINSSLAAILNATTPLFTVVLAHLLTHDERLTSSRLLGVLLGFAGIVVLLGPAALIGFSLSNLGQLAVVAAACCYGFAGLYGRQFRSVPPIVTGAGMLTSTSVMLLPLVVSLTPPWQVRFSAPTTWAMMSLALLSTALAYIIYFRILGRAGATNVMLVTFLIPVSALLLGTLLLDETIDSTTLFSMSLIFAGLVAVDGRLFRHFRAFSQEANDDV</sequence>
<dbReference type="InterPro" id="IPR050638">
    <property type="entry name" value="AA-Vitamin_Transporters"/>
</dbReference>
<keyword evidence="3 6" id="KW-0812">Transmembrane</keyword>
<reference evidence="8 9" key="1">
    <citation type="submission" date="2024-10" db="EMBL/GenBank/DDBJ databases">
        <authorList>
            <person name="Ratan Roy A."/>
            <person name="Morales Sandoval P.H."/>
            <person name="De Los Santos Villalobos S."/>
            <person name="Chakraborty S."/>
            <person name="Mukherjee J."/>
        </authorList>
    </citation>
    <scope>NUCLEOTIDE SEQUENCE [LARGE SCALE GENOMIC DNA]</scope>
    <source>
        <strain evidence="8 9">S1</strain>
    </source>
</reference>
<dbReference type="SUPFAM" id="SSF103481">
    <property type="entry name" value="Multidrug resistance efflux transporter EmrE"/>
    <property type="match status" value="2"/>
</dbReference>
<feature type="transmembrane region" description="Helical" evidence="6">
    <location>
        <begin position="33"/>
        <end position="53"/>
    </location>
</feature>
<dbReference type="Proteomes" id="UP001600165">
    <property type="component" value="Unassembled WGS sequence"/>
</dbReference>
<name>A0ABW6IBN5_9CYAN</name>
<feature type="transmembrane region" description="Helical" evidence="6">
    <location>
        <begin position="65"/>
        <end position="86"/>
    </location>
</feature>
<feature type="transmembrane region" description="Helical" evidence="6">
    <location>
        <begin position="7"/>
        <end position="27"/>
    </location>
</feature>
<evidence type="ECO:0000256" key="4">
    <source>
        <dbReference type="ARBA" id="ARBA00022989"/>
    </source>
</evidence>
<dbReference type="RefSeq" id="WP_377962381.1">
    <property type="nucleotide sequence ID" value="NZ_JBHZOL010000030.1"/>
</dbReference>
<evidence type="ECO:0000256" key="2">
    <source>
        <dbReference type="ARBA" id="ARBA00007362"/>
    </source>
</evidence>